<keyword evidence="1" id="KW-0472">Membrane</keyword>
<organism evidence="2 3">
    <name type="scientific">Ilex paraguariensis</name>
    <name type="common">yerba mate</name>
    <dbReference type="NCBI Taxonomy" id="185542"/>
    <lineage>
        <taxon>Eukaryota</taxon>
        <taxon>Viridiplantae</taxon>
        <taxon>Streptophyta</taxon>
        <taxon>Embryophyta</taxon>
        <taxon>Tracheophyta</taxon>
        <taxon>Spermatophyta</taxon>
        <taxon>Magnoliopsida</taxon>
        <taxon>eudicotyledons</taxon>
        <taxon>Gunneridae</taxon>
        <taxon>Pentapetalae</taxon>
        <taxon>asterids</taxon>
        <taxon>campanulids</taxon>
        <taxon>Aquifoliales</taxon>
        <taxon>Aquifoliaceae</taxon>
        <taxon>Ilex</taxon>
    </lineage>
</organism>
<keyword evidence="3" id="KW-1185">Reference proteome</keyword>
<keyword evidence="1" id="KW-0812">Transmembrane</keyword>
<evidence type="ECO:0000313" key="3">
    <source>
        <dbReference type="Proteomes" id="UP001642360"/>
    </source>
</evidence>
<accession>A0ABC8USJ7</accession>
<dbReference type="Pfam" id="PF05024">
    <property type="entry name" value="Gpi1"/>
    <property type="match status" value="1"/>
</dbReference>
<reference evidence="2 3" key="1">
    <citation type="submission" date="2024-02" db="EMBL/GenBank/DDBJ databases">
        <authorList>
            <person name="Vignale AGUSTIN F."/>
            <person name="Sosa J E."/>
            <person name="Modenutti C."/>
        </authorList>
    </citation>
    <scope>NUCLEOTIDE SEQUENCE [LARGE SCALE GENOMIC DNA]</scope>
</reference>
<protein>
    <submittedName>
        <fullName evidence="2">Uncharacterized protein</fullName>
    </submittedName>
</protein>
<feature type="transmembrane region" description="Helical" evidence="1">
    <location>
        <begin position="494"/>
        <end position="519"/>
    </location>
</feature>
<feature type="transmembrane region" description="Helical" evidence="1">
    <location>
        <begin position="297"/>
        <end position="318"/>
    </location>
</feature>
<sequence>MPVFLQDKCLLSMMGYCAPDLSSDDQLLKVGKIDGSHFNSTHGNTHPWSGENMLGENCGQSSCRCHKLHGLLEQYRLASVENGHWIRLIYGSSEYLGEKNEWIPELHHIHWDSQTISNIDLHVIVYETPTFGGHHFSLGLWSSSEQVKTPLKKPKWVKDLHQKQPLLDLDTVILAINCATAARLLLQRHVHPEKSMSQFHIVCFFFTFIWKLLAVSVASFSTLSYITLQFLHVLLSWGSQSSVYTTLAKVFSNTGSIMQIRCSQILYWPISLQDNGFRSQSCVEYAEKAASQKHSMWLSIAVDVILGNLLGIAMLFHAESTCLWVLNFAKDITNYLLRSGCVWLMGIPAGFKLNTELAGVLGMISLNAIQFWSTLWFFVDFLFIYFIKGLAISGVLFGMTTPAALLIDIISLATVHVSTLHCSISLLYSWQLHAIAALWRLFRGQKWNPLRQRLDSYEHTVEQHIVGSLLFTPLLLLLPTTSAFYIFFTIMNTTVIFVCILVEVTISFVHTTPYTKLFLWLVKPRRFPSGIWFEILSGQSNVIDASETRFDDEIGCVSEKSSEGVDIGQSKSTILVSLLHGNYLNMGQIVWPHCRYVYSAVSRSSIASSVYGVLTGKSIPSAMGTRLPSKMPWMCIPCKEYWRLCHDAVLACKTDCTCHARQ</sequence>
<evidence type="ECO:0000256" key="1">
    <source>
        <dbReference type="SAM" id="Phobius"/>
    </source>
</evidence>
<evidence type="ECO:0000313" key="2">
    <source>
        <dbReference type="EMBL" id="CAK9184000.1"/>
    </source>
</evidence>
<dbReference type="AlphaFoldDB" id="A0ABC8USJ7"/>
<keyword evidence="1" id="KW-1133">Transmembrane helix</keyword>
<feature type="transmembrane region" description="Helical" evidence="1">
    <location>
        <begin position="394"/>
        <end position="417"/>
    </location>
</feature>
<feature type="transmembrane region" description="Helical" evidence="1">
    <location>
        <begin position="198"/>
        <end position="226"/>
    </location>
</feature>
<feature type="transmembrane region" description="Helical" evidence="1">
    <location>
        <begin position="369"/>
        <end position="387"/>
    </location>
</feature>
<feature type="transmembrane region" description="Helical" evidence="1">
    <location>
        <begin position="463"/>
        <end position="488"/>
    </location>
</feature>
<gene>
    <name evidence="2" type="ORF">ILEXP_LOCUS54299</name>
</gene>
<dbReference type="EMBL" id="CAUOFW020008835">
    <property type="protein sequence ID" value="CAK9184000.1"/>
    <property type="molecule type" value="Genomic_DNA"/>
</dbReference>
<proteinExistence type="predicted"/>
<dbReference type="InterPro" id="IPR007720">
    <property type="entry name" value="PigQ/GPI1"/>
</dbReference>
<name>A0ABC8USJ7_9AQUA</name>
<comment type="caution">
    <text evidence="2">The sequence shown here is derived from an EMBL/GenBank/DDBJ whole genome shotgun (WGS) entry which is preliminary data.</text>
</comment>
<dbReference type="Proteomes" id="UP001642360">
    <property type="component" value="Unassembled WGS sequence"/>
</dbReference>
<dbReference type="PANTHER" id="PTHR47555:SF2">
    <property type="entry name" value="N-ACETYLGLUCOSAMINYL TRANSFERASE COMPONENT FAMILY PROTEIN _ GPI1 FAMILY PROTEIN"/>
    <property type="match status" value="1"/>
</dbReference>
<dbReference type="PANTHER" id="PTHR47555">
    <property type="entry name" value="N-ACETYLGLUCOSAMINYL TRANSFERASE COMPONENT FAMILY PROTEIN / GPI1 FAMILY PROTEIN"/>
    <property type="match status" value="1"/>
</dbReference>